<protein>
    <recommendedName>
        <fullName evidence="6">Phosphofructokinase</fullName>
    </recommendedName>
</protein>
<dbReference type="PROSITE" id="PS00583">
    <property type="entry name" value="PFKB_KINASES_1"/>
    <property type="match status" value="1"/>
</dbReference>
<comment type="similarity">
    <text evidence="1 6">Belongs to the carbohydrate kinase PfkB family.</text>
</comment>
<keyword evidence="4 8" id="KW-0418">Kinase</keyword>
<dbReference type="InterPro" id="IPR002173">
    <property type="entry name" value="Carboh/pur_kinase_PfkB_CS"/>
</dbReference>
<keyword evidence="3" id="KW-0547">Nucleotide-binding</keyword>
<evidence type="ECO:0000256" key="2">
    <source>
        <dbReference type="ARBA" id="ARBA00022679"/>
    </source>
</evidence>
<dbReference type="GO" id="GO:0003872">
    <property type="term" value="F:6-phosphofructokinase activity"/>
    <property type="evidence" value="ECO:0007669"/>
    <property type="project" value="TreeGrafter"/>
</dbReference>
<proteinExistence type="inferred from homology"/>
<dbReference type="PANTHER" id="PTHR46566">
    <property type="entry name" value="1-PHOSPHOFRUCTOKINASE-RELATED"/>
    <property type="match status" value="1"/>
</dbReference>
<keyword evidence="2 6" id="KW-0808">Transferase</keyword>
<evidence type="ECO:0000256" key="6">
    <source>
        <dbReference type="PIRNR" id="PIRNR000535"/>
    </source>
</evidence>
<organism evidence="8 9">
    <name type="scientific">Giesbergeria anulus</name>
    <dbReference type="NCBI Taxonomy" id="180197"/>
    <lineage>
        <taxon>Bacteria</taxon>
        <taxon>Pseudomonadati</taxon>
        <taxon>Pseudomonadota</taxon>
        <taxon>Betaproteobacteria</taxon>
        <taxon>Burkholderiales</taxon>
        <taxon>Comamonadaceae</taxon>
        <taxon>Giesbergeria</taxon>
    </lineage>
</organism>
<dbReference type="InterPro" id="IPR017583">
    <property type="entry name" value="Tagatose/fructose_Pkinase"/>
</dbReference>
<dbReference type="PIRSF" id="PIRSF000535">
    <property type="entry name" value="1PFK/6PFK/LacC"/>
    <property type="match status" value="1"/>
</dbReference>
<dbReference type="AlphaFoldDB" id="A0A1H9LMV3"/>
<reference evidence="8 9" key="1">
    <citation type="submission" date="2016-10" db="EMBL/GenBank/DDBJ databases">
        <authorList>
            <person name="de Groot N.N."/>
        </authorList>
    </citation>
    <scope>NUCLEOTIDE SEQUENCE [LARGE SCALE GENOMIC DNA]</scope>
    <source>
        <strain evidence="8 9">ATCC 35958</strain>
    </source>
</reference>
<dbReference type="Pfam" id="PF00294">
    <property type="entry name" value="PfkB"/>
    <property type="match status" value="1"/>
</dbReference>
<dbReference type="GO" id="GO:0005829">
    <property type="term" value="C:cytosol"/>
    <property type="evidence" value="ECO:0007669"/>
    <property type="project" value="TreeGrafter"/>
</dbReference>
<dbReference type="EMBL" id="FOGD01000004">
    <property type="protein sequence ID" value="SER12233.1"/>
    <property type="molecule type" value="Genomic_DNA"/>
</dbReference>
<accession>A0A1H9LMV3</accession>
<name>A0A1H9LMV3_9BURK</name>
<evidence type="ECO:0000256" key="1">
    <source>
        <dbReference type="ARBA" id="ARBA00010688"/>
    </source>
</evidence>
<dbReference type="Gene3D" id="3.40.1190.20">
    <property type="match status" value="1"/>
</dbReference>
<dbReference type="CDD" id="cd01164">
    <property type="entry name" value="FruK_PfkB_like"/>
    <property type="match status" value="1"/>
</dbReference>
<keyword evidence="9" id="KW-1185">Reference proteome</keyword>
<dbReference type="InterPro" id="IPR029056">
    <property type="entry name" value="Ribokinase-like"/>
</dbReference>
<dbReference type="STRING" id="180197.SAMN02982919_01794"/>
<feature type="domain" description="Carbohydrate kinase PfkB" evidence="7">
    <location>
        <begin position="39"/>
        <end position="310"/>
    </location>
</feature>
<dbReference type="GO" id="GO:0005524">
    <property type="term" value="F:ATP binding"/>
    <property type="evidence" value="ECO:0007669"/>
    <property type="project" value="UniProtKB-KW"/>
</dbReference>
<evidence type="ECO:0000256" key="5">
    <source>
        <dbReference type="ARBA" id="ARBA00022840"/>
    </source>
</evidence>
<evidence type="ECO:0000313" key="8">
    <source>
        <dbReference type="EMBL" id="SER12233.1"/>
    </source>
</evidence>
<evidence type="ECO:0000256" key="3">
    <source>
        <dbReference type="ARBA" id="ARBA00022741"/>
    </source>
</evidence>
<dbReference type="SUPFAM" id="SSF53613">
    <property type="entry name" value="Ribokinase-like"/>
    <property type="match status" value="1"/>
</dbReference>
<sequence>MSGTNARTGLSLHGMSTTFLTLTLNPALDIATRTGQVQPTHKLRCSAPQYYPGGGGINVARVLHRLGSPTTAWYLAGGCSGAQLQTLLQAEGVPAWPQPIAGQTRENLSVLEESTEQEFRFVLPGPTVLDTEWQACLDQLAALHPAPHWLVASGSLPPGVPDNFYARLAKQAQERGQRLVLDTSGPALAAALRAGVYLVKPSLRELRELTGLALEQPVQWQAAAQSLVHQGQTDMVALSLGEQGAVLASASGIWQAPALPVPAAGGTTGAGDCFLAALVWALAQGHHPAQALAWAVAGGAAALLSGGTKLAQVDDIARLQPQVTICYLDKMF</sequence>
<evidence type="ECO:0000313" key="9">
    <source>
        <dbReference type="Proteomes" id="UP000199766"/>
    </source>
</evidence>
<keyword evidence="5" id="KW-0067">ATP-binding</keyword>
<dbReference type="Proteomes" id="UP000199766">
    <property type="component" value="Unassembled WGS sequence"/>
</dbReference>
<evidence type="ECO:0000256" key="4">
    <source>
        <dbReference type="ARBA" id="ARBA00022777"/>
    </source>
</evidence>
<gene>
    <name evidence="8" type="ORF">SAMN02982919_01794</name>
</gene>
<dbReference type="InterPro" id="IPR011611">
    <property type="entry name" value="PfkB_dom"/>
</dbReference>
<dbReference type="NCBIfam" id="TIGR03168">
    <property type="entry name" value="1-PFK"/>
    <property type="match status" value="1"/>
</dbReference>
<evidence type="ECO:0000259" key="7">
    <source>
        <dbReference type="Pfam" id="PF00294"/>
    </source>
</evidence>
<dbReference type="PANTHER" id="PTHR46566:SF2">
    <property type="entry name" value="ATP-DEPENDENT 6-PHOSPHOFRUCTOKINASE ISOZYME 2"/>
    <property type="match status" value="1"/>
</dbReference>
<dbReference type="FunFam" id="3.40.1190.20:FF:000001">
    <property type="entry name" value="Phosphofructokinase"/>
    <property type="match status" value="1"/>
</dbReference>